<feature type="region of interest" description="Disordered" evidence="1">
    <location>
        <begin position="1"/>
        <end position="109"/>
    </location>
</feature>
<accession>A0A6J4IPK2</accession>
<protein>
    <submittedName>
        <fullName evidence="2">Crotonyl-CoA carboxylase/reductase, ethylmalonyl-CoA producing</fullName>
    </submittedName>
</protein>
<organism evidence="2">
    <name type="scientific">uncultured Mycobacteriales bacterium</name>
    <dbReference type="NCBI Taxonomy" id="581187"/>
    <lineage>
        <taxon>Bacteria</taxon>
        <taxon>Bacillati</taxon>
        <taxon>Actinomycetota</taxon>
        <taxon>Actinomycetes</taxon>
        <taxon>Mycobacteriales</taxon>
        <taxon>environmental samples</taxon>
    </lineage>
</organism>
<reference evidence="2" key="1">
    <citation type="submission" date="2020-02" db="EMBL/GenBank/DDBJ databases">
        <authorList>
            <person name="Meier V. D."/>
        </authorList>
    </citation>
    <scope>NUCLEOTIDE SEQUENCE</scope>
    <source>
        <strain evidence="2">AVDCRST_MAG41</strain>
    </source>
</reference>
<evidence type="ECO:0000313" key="2">
    <source>
        <dbReference type="EMBL" id="CAA9255908.1"/>
    </source>
</evidence>
<feature type="compositionally biased region" description="Basic and acidic residues" evidence="1">
    <location>
        <begin position="215"/>
        <end position="224"/>
    </location>
</feature>
<name>A0A6J4IPK2_9ACTN</name>
<feature type="compositionally biased region" description="Basic residues" evidence="1">
    <location>
        <begin position="315"/>
        <end position="335"/>
    </location>
</feature>
<feature type="non-terminal residue" evidence="2">
    <location>
        <position position="409"/>
    </location>
</feature>
<feature type="region of interest" description="Disordered" evidence="1">
    <location>
        <begin position="353"/>
        <end position="409"/>
    </location>
</feature>
<feature type="compositionally biased region" description="Basic residues" evidence="1">
    <location>
        <begin position="89"/>
        <end position="109"/>
    </location>
</feature>
<feature type="non-terminal residue" evidence="2">
    <location>
        <position position="1"/>
    </location>
</feature>
<gene>
    <name evidence="2" type="ORF">AVDCRST_MAG41-2175</name>
</gene>
<feature type="compositionally biased region" description="Basic and acidic residues" evidence="1">
    <location>
        <begin position="384"/>
        <end position="399"/>
    </location>
</feature>
<sequence length="409" mass="44848">DHRPCRARRAAAARRGPRPDVRLRHPARAVRPAGEGLRGRAGGHPAGGPRPGPRLRDGGRHQLQQRVGLARLPGRRRVRPAEGRGHGGLPHRRFGGVGHRLGRRRGRHVGVRRGRGRDVLRGVGRERRGPPDGLRLHRLDDVPGLGVRDQLRLLRPVRAGEGPAVPPEAGGAVLGGVGQLPAHRSHRLPPADRVEPERGRARRPGPDLGWRRRSRLDGHPDRAAPRRHPDRRGVRRRPRQAVHGPRRQGLHQPHRVRPLGTAAGHPRHRGDGPVDAGRPRLRPEVLGGARRAQVPAGRAGAHRAGHHPDLDVPVRHGRHGGHLRRHQRLQRRRRPALHVDAAEAAAGVALREPAAVPPGDPARVRRRPGPVPVLDRRLQRRRHGAPDAVREQAPVREHGGAGQRGRGAV</sequence>
<proteinExistence type="predicted"/>
<feature type="compositionally biased region" description="Basic residues" evidence="1">
    <location>
        <begin position="225"/>
        <end position="257"/>
    </location>
</feature>
<feature type="compositionally biased region" description="Basic and acidic residues" evidence="1">
    <location>
        <begin position="189"/>
        <end position="199"/>
    </location>
</feature>
<feature type="compositionally biased region" description="Low complexity" evidence="1">
    <location>
        <begin position="161"/>
        <end position="171"/>
    </location>
</feature>
<feature type="region of interest" description="Disordered" evidence="1">
    <location>
        <begin position="161"/>
        <end position="335"/>
    </location>
</feature>
<dbReference type="EMBL" id="CADCTP010000196">
    <property type="protein sequence ID" value="CAA9255908.1"/>
    <property type="molecule type" value="Genomic_DNA"/>
</dbReference>
<feature type="compositionally biased region" description="Basic and acidic residues" evidence="1">
    <location>
        <begin position="269"/>
        <end position="283"/>
    </location>
</feature>
<evidence type="ECO:0000256" key="1">
    <source>
        <dbReference type="SAM" id="MobiDB-lite"/>
    </source>
</evidence>
<feature type="compositionally biased region" description="Basic residues" evidence="1">
    <location>
        <begin position="1"/>
        <end position="16"/>
    </location>
</feature>
<feature type="compositionally biased region" description="Gly residues" evidence="1">
    <location>
        <begin position="400"/>
        <end position="409"/>
    </location>
</feature>
<dbReference type="AlphaFoldDB" id="A0A6J4IPK2"/>